<keyword evidence="2" id="KW-1185">Reference proteome</keyword>
<gene>
    <name evidence="1" type="ORF">EBBID32_44270</name>
</gene>
<dbReference type="Proteomes" id="UP000013201">
    <property type="component" value="Unassembled WGS sequence"/>
</dbReference>
<proteinExistence type="predicted"/>
<protein>
    <submittedName>
        <fullName evidence="1">Uncharacterized protein</fullName>
    </submittedName>
</protein>
<comment type="caution">
    <text evidence="1">The sequence shown here is derived from an EMBL/GenBank/DDBJ whole genome shotgun (WGS) entry which is preliminary data.</text>
</comment>
<sequence>MGVQLLSKRHRQIFSLPIRGVMFRSIGACICWRRGKGWNVPAMMATPVPQTSPKARLHKKCFIRRNHQRRDLFRSHMDFSILS</sequence>
<dbReference type="AlphaFoldDB" id="N1MSU3"/>
<evidence type="ECO:0000313" key="2">
    <source>
        <dbReference type="Proteomes" id="UP000013201"/>
    </source>
</evidence>
<reference evidence="2" key="2">
    <citation type="submission" date="2013-04" db="EMBL/GenBank/DDBJ databases">
        <title>Bisphenol A degrading Sphingobium sp. strain BiD32.</title>
        <authorList>
            <person name="Nielsen J.L."/>
            <person name="Zhou N.A."/>
            <person name="Kjeldal H."/>
        </authorList>
    </citation>
    <scope>NUCLEOTIDE SEQUENCE [LARGE SCALE GENOMIC DNA]</scope>
    <source>
        <strain evidence="2">BiD32</strain>
    </source>
</reference>
<evidence type="ECO:0000313" key="1">
    <source>
        <dbReference type="EMBL" id="CCW20056.1"/>
    </source>
</evidence>
<dbReference type="EMBL" id="CAVK010000247">
    <property type="protein sequence ID" value="CCW20056.1"/>
    <property type="molecule type" value="Genomic_DNA"/>
</dbReference>
<organism evidence="1 2">
    <name type="scientific">Sphingobium indicum BiD32</name>
    <dbReference type="NCBI Taxonomy" id="1301087"/>
    <lineage>
        <taxon>Bacteria</taxon>
        <taxon>Pseudomonadati</taxon>
        <taxon>Pseudomonadota</taxon>
        <taxon>Alphaproteobacteria</taxon>
        <taxon>Sphingomonadales</taxon>
        <taxon>Sphingomonadaceae</taxon>
        <taxon>Sphingobium</taxon>
    </lineage>
</organism>
<accession>N1MSU3</accession>
<reference evidence="1 2" key="1">
    <citation type="submission" date="2013-03" db="EMBL/GenBank/DDBJ databases">
        <authorList>
            <person name="Le V."/>
        </authorList>
    </citation>
    <scope>NUCLEOTIDE SEQUENCE [LARGE SCALE GENOMIC DNA]</scope>
    <source>
        <strain evidence="1 2">BiD32</strain>
    </source>
</reference>
<name>N1MSU3_9SPHN</name>